<keyword evidence="2" id="KW-0732">Signal</keyword>
<evidence type="ECO:0000256" key="2">
    <source>
        <dbReference type="SAM" id="SignalP"/>
    </source>
</evidence>
<dbReference type="Pfam" id="PF12680">
    <property type="entry name" value="SnoaL_2"/>
    <property type="match status" value="1"/>
</dbReference>
<proteinExistence type="predicted"/>
<dbReference type="Proteomes" id="UP001595724">
    <property type="component" value="Unassembled WGS sequence"/>
</dbReference>
<dbReference type="RefSeq" id="WP_386712600.1">
    <property type="nucleotide sequence ID" value="NZ_JBHRYF010000014.1"/>
</dbReference>
<dbReference type="InterPro" id="IPR037401">
    <property type="entry name" value="SnoaL-like"/>
</dbReference>
<sequence>MHAPNTLSLLVALACLAPVSTIAADTPAPAAPIATLTASECEVWNRELAFAHSVATHDAAAFAELVHPGAAFESGQPQPLRGRAAIVDAWSGLIAGKGMRLSWYPSRVTIGGAADVAWSSGPVLFEWPDRPPEKRYATGTYHSVWTRDADGRWRVLFDEGAGRAPATVEDADRFRAQRPQVCPGADARPG</sequence>
<accession>A0ABV7UXM9</accession>
<evidence type="ECO:0000256" key="1">
    <source>
        <dbReference type="SAM" id="MobiDB-lite"/>
    </source>
</evidence>
<evidence type="ECO:0000313" key="4">
    <source>
        <dbReference type="EMBL" id="MFC3661348.1"/>
    </source>
</evidence>
<keyword evidence="5" id="KW-1185">Reference proteome</keyword>
<feature type="region of interest" description="Disordered" evidence="1">
    <location>
        <begin position="167"/>
        <end position="190"/>
    </location>
</feature>
<protein>
    <submittedName>
        <fullName evidence="4">YybH family protein</fullName>
    </submittedName>
</protein>
<dbReference type="Gene3D" id="3.10.450.50">
    <property type="match status" value="1"/>
</dbReference>
<feature type="domain" description="SnoaL-like" evidence="3">
    <location>
        <begin position="49"/>
        <end position="154"/>
    </location>
</feature>
<evidence type="ECO:0000259" key="3">
    <source>
        <dbReference type="Pfam" id="PF12680"/>
    </source>
</evidence>
<dbReference type="EMBL" id="JBHRYF010000014">
    <property type="protein sequence ID" value="MFC3661348.1"/>
    <property type="molecule type" value="Genomic_DNA"/>
</dbReference>
<organism evidence="4 5">
    <name type="scientific">Luteimonas notoginsengisoli</name>
    <dbReference type="NCBI Taxonomy" id="1578200"/>
    <lineage>
        <taxon>Bacteria</taxon>
        <taxon>Pseudomonadati</taxon>
        <taxon>Pseudomonadota</taxon>
        <taxon>Gammaproteobacteria</taxon>
        <taxon>Lysobacterales</taxon>
        <taxon>Lysobacteraceae</taxon>
        <taxon>Luteimonas</taxon>
    </lineage>
</organism>
<comment type="caution">
    <text evidence="4">The sequence shown here is derived from an EMBL/GenBank/DDBJ whole genome shotgun (WGS) entry which is preliminary data.</text>
</comment>
<name>A0ABV7UXM9_9GAMM</name>
<feature type="chain" id="PRO_5046202027" evidence="2">
    <location>
        <begin position="24"/>
        <end position="190"/>
    </location>
</feature>
<gene>
    <name evidence="4" type="ORF">ACFOM9_14900</name>
</gene>
<feature type="signal peptide" evidence="2">
    <location>
        <begin position="1"/>
        <end position="23"/>
    </location>
</feature>
<dbReference type="SUPFAM" id="SSF54427">
    <property type="entry name" value="NTF2-like"/>
    <property type="match status" value="1"/>
</dbReference>
<dbReference type="InterPro" id="IPR032710">
    <property type="entry name" value="NTF2-like_dom_sf"/>
</dbReference>
<reference evidence="5" key="1">
    <citation type="journal article" date="2019" name="Int. J. Syst. Evol. Microbiol.">
        <title>The Global Catalogue of Microorganisms (GCM) 10K type strain sequencing project: providing services to taxonomists for standard genome sequencing and annotation.</title>
        <authorList>
            <consortium name="The Broad Institute Genomics Platform"/>
            <consortium name="The Broad Institute Genome Sequencing Center for Infectious Disease"/>
            <person name="Wu L."/>
            <person name="Ma J."/>
        </authorList>
    </citation>
    <scope>NUCLEOTIDE SEQUENCE [LARGE SCALE GENOMIC DNA]</scope>
    <source>
        <strain evidence="5">KCTC 42211</strain>
    </source>
</reference>
<evidence type="ECO:0000313" key="5">
    <source>
        <dbReference type="Proteomes" id="UP001595724"/>
    </source>
</evidence>